<dbReference type="PANTHER" id="PTHR48051">
    <property type="match status" value="1"/>
</dbReference>
<evidence type="ECO:0000313" key="6">
    <source>
        <dbReference type="Proteomes" id="UP001381693"/>
    </source>
</evidence>
<keyword evidence="2" id="KW-0677">Repeat</keyword>
<dbReference type="Gene3D" id="3.80.10.10">
    <property type="entry name" value="Ribonuclease Inhibitor"/>
    <property type="match status" value="2"/>
</dbReference>
<dbReference type="SMART" id="SM00364">
    <property type="entry name" value="LRR_BAC"/>
    <property type="match status" value="4"/>
</dbReference>
<evidence type="ECO:0000313" key="5">
    <source>
        <dbReference type="EMBL" id="KAK7071240.1"/>
    </source>
</evidence>
<evidence type="ECO:0000259" key="4">
    <source>
        <dbReference type="Pfam" id="PF25344"/>
    </source>
</evidence>
<sequence length="410" mass="46025">MRINCEVQVSNRLLPSHNMSSAKRSSRSSLGLGRPPGSKADITCLFVHLCTVQNKQGTKYKVHGNIEGIFTKFLSEGKFTIRFKDPAHDLCIKADPVLAKSFLQTLKLALQNKNIDKLHLSNLAPAKQCQIEKPKTKLVIENRQNYPITTSFPYSLESLTVNSVALNRVENRIIKLKKLQILNLSYNLIHELPTSMKQMNNLTELHLASNKLRHINHAVFSDTLAKTLKQLDISYNEIEYLPHSLVQLVNLVTLNISGNKLCKLPVSIGRLHKLKFLAASNNKLVELPYSLKNLKLETLNIDSNLFSSPCALIKDTITEKVPCLRELSACVCIKSGFRPTASDIPLTLLNYVSSWLRCTCQRICYESHILACVHMNVGLISHSVTMSSSLEIPALATFCSKKCYERCPSR</sequence>
<dbReference type="GO" id="GO:0005737">
    <property type="term" value="C:cytoplasm"/>
    <property type="evidence" value="ECO:0007669"/>
    <property type="project" value="TreeGrafter"/>
</dbReference>
<dbReference type="AlphaFoldDB" id="A0AAN8X376"/>
<dbReference type="InterPro" id="IPR003591">
    <property type="entry name" value="Leu-rich_rpt_typical-subtyp"/>
</dbReference>
<evidence type="ECO:0000256" key="1">
    <source>
        <dbReference type="ARBA" id="ARBA00022614"/>
    </source>
</evidence>
<dbReference type="SMART" id="SM00369">
    <property type="entry name" value="LRR_TYP"/>
    <property type="match status" value="3"/>
</dbReference>
<comment type="caution">
    <text evidence="5">The sequence shown here is derived from an EMBL/GenBank/DDBJ whole genome shotgun (WGS) entry which is preliminary data.</text>
</comment>
<feature type="domain" description="PIF1/LRR1 pleckstrin homology" evidence="4">
    <location>
        <begin position="1"/>
        <end position="121"/>
    </location>
</feature>
<organism evidence="5 6">
    <name type="scientific">Halocaridina rubra</name>
    <name type="common">Hawaiian red shrimp</name>
    <dbReference type="NCBI Taxonomy" id="373956"/>
    <lineage>
        <taxon>Eukaryota</taxon>
        <taxon>Metazoa</taxon>
        <taxon>Ecdysozoa</taxon>
        <taxon>Arthropoda</taxon>
        <taxon>Crustacea</taxon>
        <taxon>Multicrustacea</taxon>
        <taxon>Malacostraca</taxon>
        <taxon>Eumalacostraca</taxon>
        <taxon>Eucarida</taxon>
        <taxon>Decapoda</taxon>
        <taxon>Pleocyemata</taxon>
        <taxon>Caridea</taxon>
        <taxon>Atyoidea</taxon>
        <taxon>Atyidae</taxon>
        <taxon>Halocaridina</taxon>
    </lineage>
</organism>
<dbReference type="InterPro" id="IPR032675">
    <property type="entry name" value="LRR_dom_sf"/>
</dbReference>
<dbReference type="EMBL" id="JAXCGZ010015112">
    <property type="protein sequence ID" value="KAK7071240.1"/>
    <property type="molecule type" value="Genomic_DNA"/>
</dbReference>
<evidence type="ECO:0000256" key="2">
    <source>
        <dbReference type="ARBA" id="ARBA00022737"/>
    </source>
</evidence>
<keyword evidence="3" id="KW-0539">Nucleus</keyword>
<keyword evidence="1" id="KW-0433">Leucine-rich repeat</keyword>
<dbReference type="Pfam" id="PF25344">
    <property type="entry name" value="PH_LRR1"/>
    <property type="match status" value="1"/>
</dbReference>
<dbReference type="PANTHER" id="PTHR48051:SF52">
    <property type="entry name" value="LEUCINE-RICH REPEAT PROTEIN 1"/>
    <property type="match status" value="1"/>
</dbReference>
<accession>A0AAN8X376</accession>
<name>A0AAN8X376_HALRR</name>
<dbReference type="Pfam" id="PF13855">
    <property type="entry name" value="LRR_8"/>
    <property type="match status" value="1"/>
</dbReference>
<dbReference type="Proteomes" id="UP001381693">
    <property type="component" value="Unassembled WGS sequence"/>
</dbReference>
<dbReference type="InterPro" id="IPR050216">
    <property type="entry name" value="LRR_domain-containing"/>
</dbReference>
<dbReference type="PROSITE" id="PS51450">
    <property type="entry name" value="LRR"/>
    <property type="match status" value="1"/>
</dbReference>
<reference evidence="5 6" key="1">
    <citation type="submission" date="2023-11" db="EMBL/GenBank/DDBJ databases">
        <title>Halocaridina rubra genome assembly.</title>
        <authorList>
            <person name="Smith C."/>
        </authorList>
    </citation>
    <scope>NUCLEOTIDE SEQUENCE [LARGE SCALE GENOMIC DNA]</scope>
    <source>
        <strain evidence="5">EP-1</strain>
        <tissue evidence="5">Whole</tissue>
    </source>
</reference>
<dbReference type="InterPro" id="IPR001611">
    <property type="entry name" value="Leu-rich_rpt"/>
</dbReference>
<dbReference type="SUPFAM" id="SSF52058">
    <property type="entry name" value="L domain-like"/>
    <property type="match status" value="1"/>
</dbReference>
<gene>
    <name evidence="5" type="primary">LRR1</name>
    <name evidence="5" type="ORF">SK128_015144</name>
</gene>
<dbReference type="InterPro" id="IPR057437">
    <property type="entry name" value="PIF1/LRR1_PH"/>
</dbReference>
<evidence type="ECO:0000256" key="3">
    <source>
        <dbReference type="ARBA" id="ARBA00023242"/>
    </source>
</evidence>
<proteinExistence type="predicted"/>
<keyword evidence="6" id="KW-1185">Reference proteome</keyword>
<protein>
    <submittedName>
        <fullName evidence="5">Repeat protein 1</fullName>
    </submittedName>
</protein>